<proteinExistence type="predicted"/>
<reference evidence="2 3" key="1">
    <citation type="submission" date="2014-02" db="EMBL/GenBank/DDBJ databases">
        <title>The small core and large imbalanced accessory genome model reveals a collaborative survival strategy of Sorangium cellulosum strains in nature.</title>
        <authorList>
            <person name="Han K."/>
            <person name="Peng R."/>
            <person name="Blom J."/>
            <person name="Li Y.-Z."/>
        </authorList>
    </citation>
    <scope>NUCLEOTIDE SEQUENCE [LARGE SCALE GENOMIC DNA]</scope>
    <source>
        <strain evidence="2 3">So0157-18</strain>
    </source>
</reference>
<evidence type="ECO:0000313" key="3">
    <source>
        <dbReference type="Proteomes" id="UP000075604"/>
    </source>
</evidence>
<evidence type="ECO:0000313" key="2">
    <source>
        <dbReference type="EMBL" id="KYF50806.1"/>
    </source>
</evidence>
<sequence length="682" mass="73482">MTHTSVRQVALSSLCGPEGGLARSHRGLAAFWQSVANDVLLDTAPADTRAQLAALDAWFTGGPACALVAGPDPNFRSALLSRWALSVAERRAAEVIFVPVSARFGTAVERDMLKLFFGLFKGSATAMFSRPRSPNELISAIRLALMGVGWVSSVPDEENPQLLVVLDGVERAADGWPDPRVPFLSEPGEGARIVVSVDAEGHAPSGMLWRDRLAWAAEEMTLILYPADRPLSDETARARRTLASLGEEGVLAARVFDALAAILAPVSRDDLVRAVGVNLAALEEFERAPDPARRLVVTDDQGAYRFRGDAARARWAASDRLAAIEDAIVARGLSALRAGRAASEPHVAWPPYLVEYLGAHMTRRCAGVADCMDLVSPAWLRIWMDRPGGLVGFLTDARRARRAAEDALLDVCGSGTEGDPGAEAERAARLCDVVRCALVEGALCEKEGSRHEERDRTEPYTEPAVDLTRPTGAARERAEALVTFASLLTGSEQQLVQGWATDACAGLDEILPRSIPYVATDPSAADPERTRRIRAGATYDEVGGYLSRDMVIRPTDLSPEEAWSLAESRDGESRMVAFAGILPDLPEELREKAVREVMSAYWAHGDRLALRVLAACAPWMALADAARVICNELGNDWTDEFPQMLVGFGSITELSPLLRRLGGTAALVGAARVIADVGEWLP</sequence>
<evidence type="ECO:0000256" key="1">
    <source>
        <dbReference type="SAM" id="MobiDB-lite"/>
    </source>
</evidence>
<protein>
    <submittedName>
        <fullName evidence="2">Uncharacterized protein</fullName>
    </submittedName>
</protein>
<gene>
    <name evidence="2" type="ORF">BE04_14100</name>
</gene>
<dbReference type="Proteomes" id="UP000075604">
    <property type="component" value="Unassembled WGS sequence"/>
</dbReference>
<dbReference type="EMBL" id="JELX01003967">
    <property type="protein sequence ID" value="KYF50806.1"/>
    <property type="molecule type" value="Genomic_DNA"/>
</dbReference>
<accession>A0A150P5B5</accession>
<dbReference type="AlphaFoldDB" id="A0A150P5B5"/>
<feature type="compositionally biased region" description="Basic and acidic residues" evidence="1">
    <location>
        <begin position="447"/>
        <end position="459"/>
    </location>
</feature>
<organism evidence="2 3">
    <name type="scientific">Sorangium cellulosum</name>
    <name type="common">Polyangium cellulosum</name>
    <dbReference type="NCBI Taxonomy" id="56"/>
    <lineage>
        <taxon>Bacteria</taxon>
        <taxon>Pseudomonadati</taxon>
        <taxon>Myxococcota</taxon>
        <taxon>Polyangia</taxon>
        <taxon>Polyangiales</taxon>
        <taxon>Polyangiaceae</taxon>
        <taxon>Sorangium</taxon>
    </lineage>
</organism>
<name>A0A150P5B5_SORCE</name>
<feature type="region of interest" description="Disordered" evidence="1">
    <location>
        <begin position="447"/>
        <end position="472"/>
    </location>
</feature>
<comment type="caution">
    <text evidence="2">The sequence shown here is derived from an EMBL/GenBank/DDBJ whole genome shotgun (WGS) entry which is preliminary data.</text>
</comment>